<feature type="non-terminal residue" evidence="3">
    <location>
        <position position="1"/>
    </location>
</feature>
<dbReference type="EMBL" id="DAKRPA010000074">
    <property type="protein sequence ID" value="DAZ99915.1"/>
    <property type="molecule type" value="Genomic_DNA"/>
</dbReference>
<reference evidence="3" key="1">
    <citation type="submission" date="2022-11" db="EMBL/GenBank/DDBJ databases">
        <authorList>
            <person name="Morgan W.R."/>
            <person name="Tartar A."/>
        </authorList>
    </citation>
    <scope>NUCLEOTIDE SEQUENCE</scope>
    <source>
        <strain evidence="3">ARSEF 373</strain>
    </source>
</reference>
<feature type="region of interest" description="Disordered" evidence="1">
    <location>
        <begin position="408"/>
        <end position="452"/>
    </location>
</feature>
<keyword evidence="2" id="KW-0472">Membrane</keyword>
<feature type="transmembrane region" description="Helical" evidence="2">
    <location>
        <begin position="300"/>
        <end position="316"/>
    </location>
</feature>
<keyword evidence="4" id="KW-1185">Reference proteome</keyword>
<accession>A0AAV2Z0H2</accession>
<feature type="transmembrane region" description="Helical" evidence="2">
    <location>
        <begin position="238"/>
        <end position="258"/>
    </location>
</feature>
<evidence type="ECO:0000256" key="2">
    <source>
        <dbReference type="SAM" id="Phobius"/>
    </source>
</evidence>
<feature type="transmembrane region" description="Helical" evidence="2">
    <location>
        <begin position="1391"/>
        <end position="1410"/>
    </location>
</feature>
<feature type="transmembrane region" description="Helical" evidence="2">
    <location>
        <begin position="733"/>
        <end position="753"/>
    </location>
</feature>
<feature type="region of interest" description="Disordered" evidence="1">
    <location>
        <begin position="1"/>
        <end position="48"/>
    </location>
</feature>
<gene>
    <name evidence="3" type="ORF">N0F65_011838</name>
</gene>
<evidence type="ECO:0000256" key="1">
    <source>
        <dbReference type="SAM" id="MobiDB-lite"/>
    </source>
</evidence>
<feature type="region of interest" description="Disordered" evidence="1">
    <location>
        <begin position="1734"/>
        <end position="1814"/>
    </location>
</feature>
<evidence type="ECO:0000313" key="3">
    <source>
        <dbReference type="EMBL" id="DAZ99915.1"/>
    </source>
</evidence>
<dbReference type="Proteomes" id="UP001146120">
    <property type="component" value="Unassembled WGS sequence"/>
</dbReference>
<feature type="transmembrane region" description="Helical" evidence="2">
    <location>
        <begin position="637"/>
        <end position="657"/>
    </location>
</feature>
<feature type="transmembrane region" description="Helical" evidence="2">
    <location>
        <begin position="1494"/>
        <end position="1514"/>
    </location>
</feature>
<feature type="transmembrane region" description="Helical" evidence="2">
    <location>
        <begin position="135"/>
        <end position="160"/>
    </location>
</feature>
<feature type="transmembrane region" description="Helical" evidence="2">
    <location>
        <begin position="1430"/>
        <end position="1451"/>
    </location>
</feature>
<sequence>RPSVRGEEGCETRSIDGRAARPTGPARQLTHSRTPATTRIMTPPSKRGAVAAVQDAPDDAALREQSKPHVVRKKITSTRSKPRAVEAFDPVLMTCQLVVAVVEAIHDWKSKHRLLGRYSVEKLQSFQQYQHDTSILRVGMVIVGSMVPTVMITIGLLLIPLANPLHGAARNVAAFVGSCVAHCVLTFAFIVAARQSLGMLPRTGMAWLRVVVTSMLSGALQELVWVTVAFGWRFPVPLRELFGVGPFFMSCALAHALLERRELQQRWTKVSLYLPVMAIQLALFFGLLALALAFARVPTAVQAAIVLLFPIAKIALKHWLWDRVRRLDDLTTDVTVCMVEISSAFHQTVCMQYVKSSGLAALIIVFDAVQALVEMHLHLRHPYVVDGRKALPTASKIAHSTLFPGRIEHQSSRPRRLGRHVPVIRARSDARSLTSSVRSGSSTGRSSSLRRRQDNFGALSQQRPFAALGHTQRSSAQSVIIDVDTPRSTGECDSLKAVSTGHLTLVDSAIDTKPQQVRRSSAVFLDGLAVKRRDQARILSHTLQLLFACEVLLFTEYMEVMLPLLYAAIIGIGSSVPNAQYNIVLSRLSKSDVASTLSSCFIYAALEAVSFTAMAWVVHRKYGFSVLHQLAFVLEQYWPTIQGKLIGCAITIMYLALVHQGAATFLPSSAIEMKMAARTLSIKLSRKRKQSALNTAWDWWVAQKTEPQSLGRYTIEKLCLFHAYQEHASRSRVLVSLAATPLPAFVCVVGLQLIPMNDPARGQARNWTMYVRSMLECVIGTFATLLIVKQALCLARSGRSYPKSKMALVAVCTAVVGEASVFAIESAWRFPMPFRPLIGGVPWVALMLCFHHVFLGQVLVTKGWRRMKNAVHLIMAHLRLVVIYALLPVMFAHVPLAAQVVQVLLFPAIKLATKRHLWRYTRRLDDISTDVTICIVEILASLYQCICIQYAHSRIVIALLVVADALHAALDMHHFAHQIFLVDDRKTVATAVKIVECSLFPAQDERPCNTGFDKPTGVPLSSDCASSLVAATRPHMLAHSDSRPSLRAFSLRRLHVLLHESRLPTVLVQPLVIPQQAHHSGSVRRYRSRRLMRLSSLSLTHLDSTESNKLQGSSTQSANRPNLAAIVTAEGHHPSNAQRRERARPLNPAAAAYRRFTGAGRPASSQTRRGSTEKLLSPRAGRAVTIDGIAVARKDQARILEQTLQLLFSSEVVAFIEFIGIIVPLLFGLLLGICAQLPSAKLNLSVALGHKTETCVSCVLYALLRAPALIVFRWLMHRKYGLCVVHQLVFLLEMYWMSVQGKLSPSRNFQGLTRAFLRPLHSHWFEWKTEQQSLGRYSIEKLCWFHVYQQHIAMPRVLLALVGTSLPAFSIILVLQSIPLADPQAGLVHNWSSHVCFALTTTATTFSVLISIKQAMCLTRSSGYRRSKLALVAISTAITVEAACIGIAVAWQYPLPYRRVWEVVLWLPSFCVIHQILLGRTVVSKRWRRFQNAIPVLTAHMAIFSVYIALVFVFARMPQAGQAVYVLLFPIVKLVTKRHLWRYTRRLDDISSDVTICLVEILAAIHQCICIQFARTVVVIALLVTTDTMHAAIDLRHFAHQIFIVDDRKTVATAVKIVECSLFPAPDERPSIVVPDKRAGSSSLYEVSMSSVASRPNGLPRTDAKPIPRTFSLRRLHSLLRESKLPELLMQSRAVSPRAQHYLAPGSVFIAPRHVQKRRSRRLLRLSALSLTRLDSSESTKPPVGSVYPSSPPNLAPIVTTANSAPNLRPRGSSSSITDATLVFQPRRKGHGGVNPKQQSNSTTQQAPPSPSRRSQVVMLDGIAVARKDQARILEQTLQLLFSSEVVAFVESIGVIVPVAYSVLLRICVELPSAKYNMALLAPQLEHVNETCVSCLVYALLRVAVFKVFARTMLQKYGLSMRHQLAFLLETYWMSVQGKLVGCMVIISQLPGAHQGLGQISVSTLAAASVNQTISS</sequence>
<feature type="transmembrane region" description="Helical" evidence="2">
    <location>
        <begin position="206"/>
        <end position="232"/>
    </location>
</feature>
<feature type="compositionally biased region" description="Polar residues" evidence="1">
    <location>
        <begin position="1760"/>
        <end position="1779"/>
    </location>
</feature>
<feature type="transmembrane region" description="Helical" evidence="2">
    <location>
        <begin position="564"/>
        <end position="584"/>
    </location>
</feature>
<feature type="transmembrane region" description="Helical" evidence="2">
    <location>
        <begin position="1212"/>
        <end position="1239"/>
    </location>
</feature>
<feature type="transmembrane region" description="Helical" evidence="2">
    <location>
        <begin position="596"/>
        <end position="617"/>
    </location>
</feature>
<evidence type="ECO:0000313" key="4">
    <source>
        <dbReference type="Proteomes" id="UP001146120"/>
    </source>
</evidence>
<feature type="transmembrane region" description="Helical" evidence="2">
    <location>
        <begin position="807"/>
        <end position="828"/>
    </location>
</feature>
<reference evidence="3" key="2">
    <citation type="journal article" date="2023" name="Microbiol Resour">
        <title>Decontamination and Annotation of the Draft Genome Sequence of the Oomycete Lagenidium giganteum ARSEF 373.</title>
        <authorList>
            <person name="Morgan W.R."/>
            <person name="Tartar A."/>
        </authorList>
    </citation>
    <scope>NUCLEOTIDE SEQUENCE</scope>
    <source>
        <strain evidence="3">ARSEF 373</strain>
    </source>
</reference>
<name>A0AAV2Z0H2_9STRA</name>
<feature type="compositionally biased region" description="Low complexity" evidence="1">
    <location>
        <begin position="431"/>
        <end position="447"/>
    </location>
</feature>
<keyword evidence="2" id="KW-0812">Transmembrane</keyword>
<feature type="transmembrane region" description="Helical" evidence="2">
    <location>
        <begin position="172"/>
        <end position="194"/>
    </location>
</feature>
<feature type="transmembrane region" description="Helical" evidence="2">
    <location>
        <begin position="1357"/>
        <end position="1379"/>
    </location>
</feature>
<feature type="transmembrane region" description="Helical" evidence="2">
    <location>
        <begin position="1463"/>
        <end position="1482"/>
    </location>
</feature>
<proteinExistence type="predicted"/>
<feature type="transmembrane region" description="Helical" evidence="2">
    <location>
        <begin position="773"/>
        <end position="795"/>
    </location>
</feature>
<protein>
    <submittedName>
        <fullName evidence="3">Uncharacterized protein</fullName>
    </submittedName>
</protein>
<comment type="caution">
    <text evidence="3">The sequence shown here is derived from an EMBL/GenBank/DDBJ whole genome shotgun (WGS) entry which is preliminary data.</text>
</comment>
<organism evidence="3 4">
    <name type="scientific">Lagenidium giganteum</name>
    <dbReference type="NCBI Taxonomy" id="4803"/>
    <lineage>
        <taxon>Eukaryota</taxon>
        <taxon>Sar</taxon>
        <taxon>Stramenopiles</taxon>
        <taxon>Oomycota</taxon>
        <taxon>Peronosporomycetes</taxon>
        <taxon>Pythiales</taxon>
        <taxon>Pythiaceae</taxon>
    </lineage>
</organism>
<keyword evidence="2" id="KW-1133">Transmembrane helix</keyword>
<feature type="transmembrane region" description="Helical" evidence="2">
    <location>
        <begin position="840"/>
        <end position="860"/>
    </location>
</feature>
<feature type="compositionally biased region" description="Basic and acidic residues" evidence="1">
    <location>
        <begin position="1"/>
        <end position="19"/>
    </location>
</feature>
<feature type="compositionally biased region" description="Polar residues" evidence="1">
    <location>
        <begin position="29"/>
        <end position="40"/>
    </location>
</feature>
<feature type="transmembrane region" description="Helical" evidence="2">
    <location>
        <begin position="538"/>
        <end position="558"/>
    </location>
</feature>
<feature type="transmembrane region" description="Helical" evidence="2">
    <location>
        <begin position="270"/>
        <end position="294"/>
    </location>
</feature>
<feature type="compositionally biased region" description="Polar residues" evidence="1">
    <location>
        <begin position="1796"/>
        <end position="1814"/>
    </location>
</feature>